<organism evidence="2 3">
    <name type="scientific">Salinivibrio proteolyticus</name>
    <dbReference type="NCBI Taxonomy" id="334715"/>
    <lineage>
        <taxon>Bacteria</taxon>
        <taxon>Pseudomonadati</taxon>
        <taxon>Pseudomonadota</taxon>
        <taxon>Gammaproteobacteria</taxon>
        <taxon>Vibrionales</taxon>
        <taxon>Vibrionaceae</taxon>
        <taxon>Salinivibrio</taxon>
    </lineage>
</organism>
<feature type="transmembrane region" description="Helical" evidence="1">
    <location>
        <begin position="38"/>
        <end position="58"/>
    </location>
</feature>
<name>A0ABY7LET2_9GAMM</name>
<sequence length="121" mass="13861">MVGGKNRMVISAANPRYDTECRGQKSNVNMQRGEKGDFLCKIGNPFALMAVTLCATAFSRRLFFYAHSLVACGLFYVRALNQRRINMLTRHAKSVTRQKKYCHSPPLMHNFCEKNHELIAY</sequence>
<accession>A0ABY7LET2</accession>
<protein>
    <submittedName>
        <fullName evidence="2">Uncharacterized protein</fullName>
    </submittedName>
</protein>
<feature type="transmembrane region" description="Helical" evidence="1">
    <location>
        <begin position="64"/>
        <end position="81"/>
    </location>
</feature>
<evidence type="ECO:0000313" key="3">
    <source>
        <dbReference type="Proteomes" id="UP001164676"/>
    </source>
</evidence>
<keyword evidence="1" id="KW-0472">Membrane</keyword>
<gene>
    <name evidence="2" type="ORF">N7E60_05585</name>
</gene>
<evidence type="ECO:0000256" key="1">
    <source>
        <dbReference type="SAM" id="Phobius"/>
    </source>
</evidence>
<reference evidence="2" key="1">
    <citation type="submission" date="2022-09" db="EMBL/GenBank/DDBJ databases">
        <authorList>
            <person name="Li Z.-J."/>
        </authorList>
    </citation>
    <scope>NUCLEOTIDE SEQUENCE</scope>
    <source>
        <strain evidence="2">TGB10</strain>
    </source>
</reference>
<keyword evidence="3" id="KW-1185">Reference proteome</keyword>
<evidence type="ECO:0000313" key="2">
    <source>
        <dbReference type="EMBL" id="WBA15740.1"/>
    </source>
</evidence>
<proteinExistence type="predicted"/>
<dbReference type="EMBL" id="CP114584">
    <property type="protein sequence ID" value="WBA15740.1"/>
    <property type="molecule type" value="Genomic_DNA"/>
</dbReference>
<dbReference type="RefSeq" id="WP_269598330.1">
    <property type="nucleotide sequence ID" value="NZ_CP114584.1"/>
</dbReference>
<keyword evidence="1" id="KW-0812">Transmembrane</keyword>
<dbReference type="Proteomes" id="UP001164676">
    <property type="component" value="Chromosome"/>
</dbReference>
<keyword evidence="1" id="KW-1133">Transmembrane helix</keyword>